<evidence type="ECO:0000313" key="5">
    <source>
        <dbReference type="EMBL" id="KAK1310042.1"/>
    </source>
</evidence>
<dbReference type="Gene3D" id="1.10.1780.10">
    <property type="entry name" value="Clp, N-terminal domain"/>
    <property type="match status" value="1"/>
</dbReference>
<dbReference type="SUPFAM" id="SSF81923">
    <property type="entry name" value="Double Clp-N motif"/>
    <property type="match status" value="1"/>
</dbReference>
<dbReference type="PANTHER" id="PTHR43572:SF31">
    <property type="entry name" value="PROTEIN SMAX1-LIKE 3"/>
    <property type="match status" value="1"/>
</dbReference>
<evidence type="ECO:0000313" key="6">
    <source>
        <dbReference type="Proteomes" id="UP001180020"/>
    </source>
</evidence>
<gene>
    <name evidence="5" type="ORF">QJS10_CPA08g01389</name>
</gene>
<comment type="similarity">
    <text evidence="1">Belongs to the ClpA/ClpB family.</text>
</comment>
<protein>
    <recommendedName>
        <fullName evidence="4">Clp R domain-containing protein</fullName>
    </recommendedName>
</protein>
<keyword evidence="2 3" id="KW-0677">Repeat</keyword>
<comment type="caution">
    <text evidence="5">The sequence shown here is derived from an EMBL/GenBank/DDBJ whole genome shotgun (WGS) entry which is preliminary data.</text>
</comment>
<dbReference type="PANTHER" id="PTHR43572">
    <property type="entry name" value="CHAPERONE PROTEIN CLPD, CHLOROPLASTIC"/>
    <property type="match status" value="1"/>
</dbReference>
<evidence type="ECO:0000256" key="2">
    <source>
        <dbReference type="ARBA" id="ARBA00022737"/>
    </source>
</evidence>
<organism evidence="5 6">
    <name type="scientific">Acorus calamus</name>
    <name type="common">Sweet flag</name>
    <dbReference type="NCBI Taxonomy" id="4465"/>
    <lineage>
        <taxon>Eukaryota</taxon>
        <taxon>Viridiplantae</taxon>
        <taxon>Streptophyta</taxon>
        <taxon>Embryophyta</taxon>
        <taxon>Tracheophyta</taxon>
        <taxon>Spermatophyta</taxon>
        <taxon>Magnoliopsida</taxon>
        <taxon>Liliopsida</taxon>
        <taxon>Acoraceae</taxon>
        <taxon>Acorus</taxon>
    </lineage>
</organism>
<dbReference type="Pfam" id="PF23569">
    <property type="entry name" value="NBD_SMAX1"/>
    <property type="match status" value="1"/>
</dbReference>
<reference evidence="5" key="1">
    <citation type="journal article" date="2023" name="Nat. Commun.">
        <title>Diploid and tetraploid genomes of Acorus and the evolution of monocots.</title>
        <authorList>
            <person name="Ma L."/>
            <person name="Liu K.W."/>
            <person name="Li Z."/>
            <person name="Hsiao Y.Y."/>
            <person name="Qi Y."/>
            <person name="Fu T."/>
            <person name="Tang G.D."/>
            <person name="Zhang D."/>
            <person name="Sun W.H."/>
            <person name="Liu D.K."/>
            <person name="Li Y."/>
            <person name="Chen G.Z."/>
            <person name="Liu X.D."/>
            <person name="Liao X.Y."/>
            <person name="Jiang Y.T."/>
            <person name="Yu X."/>
            <person name="Hao Y."/>
            <person name="Huang J."/>
            <person name="Zhao X.W."/>
            <person name="Ke S."/>
            <person name="Chen Y.Y."/>
            <person name="Wu W.L."/>
            <person name="Hsu J.L."/>
            <person name="Lin Y.F."/>
            <person name="Huang M.D."/>
            <person name="Li C.Y."/>
            <person name="Huang L."/>
            <person name="Wang Z.W."/>
            <person name="Zhao X."/>
            <person name="Zhong W.Y."/>
            <person name="Peng D.H."/>
            <person name="Ahmad S."/>
            <person name="Lan S."/>
            <person name="Zhang J.S."/>
            <person name="Tsai W.C."/>
            <person name="Van de Peer Y."/>
            <person name="Liu Z.J."/>
        </authorList>
    </citation>
    <scope>NUCLEOTIDE SEQUENCE</scope>
    <source>
        <strain evidence="5">CP</strain>
    </source>
</reference>
<keyword evidence="6" id="KW-1185">Reference proteome</keyword>
<evidence type="ECO:0000256" key="1">
    <source>
        <dbReference type="ARBA" id="ARBA00008675"/>
    </source>
</evidence>
<feature type="domain" description="Clp R" evidence="4">
    <location>
        <begin position="8"/>
        <end position="229"/>
    </location>
</feature>
<dbReference type="InterPro" id="IPR051650">
    <property type="entry name" value="SL_signaling_regulator"/>
</dbReference>
<evidence type="ECO:0000259" key="4">
    <source>
        <dbReference type="PROSITE" id="PS51903"/>
    </source>
</evidence>
<dbReference type="EMBL" id="JAUJYO010000008">
    <property type="protein sequence ID" value="KAK1310042.1"/>
    <property type="molecule type" value="Genomic_DNA"/>
</dbReference>
<reference evidence="5" key="2">
    <citation type="submission" date="2023-06" db="EMBL/GenBank/DDBJ databases">
        <authorList>
            <person name="Ma L."/>
            <person name="Liu K.-W."/>
            <person name="Li Z."/>
            <person name="Hsiao Y.-Y."/>
            <person name="Qi Y."/>
            <person name="Fu T."/>
            <person name="Tang G."/>
            <person name="Zhang D."/>
            <person name="Sun W.-H."/>
            <person name="Liu D.-K."/>
            <person name="Li Y."/>
            <person name="Chen G.-Z."/>
            <person name="Liu X.-D."/>
            <person name="Liao X.-Y."/>
            <person name="Jiang Y.-T."/>
            <person name="Yu X."/>
            <person name="Hao Y."/>
            <person name="Huang J."/>
            <person name="Zhao X.-W."/>
            <person name="Ke S."/>
            <person name="Chen Y.-Y."/>
            <person name="Wu W.-L."/>
            <person name="Hsu J.-L."/>
            <person name="Lin Y.-F."/>
            <person name="Huang M.-D."/>
            <person name="Li C.-Y."/>
            <person name="Huang L."/>
            <person name="Wang Z.-W."/>
            <person name="Zhao X."/>
            <person name="Zhong W.-Y."/>
            <person name="Peng D.-H."/>
            <person name="Ahmad S."/>
            <person name="Lan S."/>
            <person name="Zhang J.-S."/>
            <person name="Tsai W.-C."/>
            <person name="Van De Peer Y."/>
            <person name="Liu Z.-J."/>
        </authorList>
    </citation>
    <scope>NUCLEOTIDE SEQUENCE</scope>
    <source>
        <strain evidence="5">CP</strain>
        <tissue evidence="5">Leaves</tissue>
    </source>
</reference>
<dbReference type="InterPro" id="IPR004176">
    <property type="entry name" value="Clp_R_N"/>
</dbReference>
<dbReference type="InterPro" id="IPR036628">
    <property type="entry name" value="Clp_N_dom_sf"/>
</dbReference>
<accession>A0AAV9EDE9</accession>
<dbReference type="AlphaFoldDB" id="A0AAV9EDE9"/>
<name>A0AAV9EDE9_ACOCL</name>
<dbReference type="Proteomes" id="UP001180020">
    <property type="component" value="Unassembled WGS sequence"/>
</dbReference>
<evidence type="ECO:0000256" key="3">
    <source>
        <dbReference type="PROSITE-ProRule" id="PRU01251"/>
    </source>
</evidence>
<dbReference type="PROSITE" id="PS51903">
    <property type="entry name" value="CLP_R"/>
    <property type="match status" value="1"/>
</dbReference>
<dbReference type="InterPro" id="IPR058680">
    <property type="entry name" value="NBD_SMAX1-like"/>
</dbReference>
<proteinExistence type="inferred from homology"/>
<sequence>MRTGGCTVQQALTAEATVVKQAVTLARRRGHAQVTPLHVANTMLSSSAGLLRSACLRSHSHPLQCKALELCFNVALNRLPTTSSSSAMMGGGGGGPHPSLSNALTYMRCRVGNPSLEALWCLHPITIPAGGLGLSLNNHDSDLLQGQLRSKRSIDGSNWSLIKDEELACCEDCSTKFDMEIRYLANGASNHGSTTTTTSSTSASSLPSWLQLYKQENNNTYQPPPPMIR</sequence>